<dbReference type="AlphaFoldDB" id="A0A9W6M7M2"/>
<proteinExistence type="predicted"/>
<keyword evidence="1" id="KW-0472">Membrane</keyword>
<accession>A0A9W6M7M2</accession>
<gene>
    <name evidence="2" type="ORF">GCM10017596_02770</name>
</gene>
<feature type="transmembrane region" description="Helical" evidence="1">
    <location>
        <begin position="100"/>
        <end position="121"/>
    </location>
</feature>
<protein>
    <submittedName>
        <fullName evidence="2">Uncharacterized protein</fullName>
    </submittedName>
</protein>
<evidence type="ECO:0000313" key="3">
    <source>
        <dbReference type="Proteomes" id="UP001142325"/>
    </source>
</evidence>
<keyword evidence="1" id="KW-0812">Transmembrane</keyword>
<dbReference type="RefSeq" id="WP_204938275.1">
    <property type="nucleotide sequence ID" value="NZ_BAAAUM010000001.1"/>
</dbReference>
<keyword evidence="3" id="KW-1185">Reference proteome</keyword>
<keyword evidence="1" id="KW-1133">Transmembrane helix</keyword>
<name>A0A9W6M7M2_9MICO</name>
<feature type="transmembrane region" description="Helical" evidence="1">
    <location>
        <begin position="167"/>
        <end position="187"/>
    </location>
</feature>
<dbReference type="EMBL" id="BSET01000001">
    <property type="protein sequence ID" value="GLK00562.1"/>
    <property type="molecule type" value="Genomic_DNA"/>
</dbReference>
<reference evidence="2" key="1">
    <citation type="journal article" date="2014" name="Int. J. Syst. Evol. Microbiol.">
        <title>Complete genome sequence of Corynebacterium casei LMG S-19264T (=DSM 44701T), isolated from a smear-ripened cheese.</title>
        <authorList>
            <consortium name="US DOE Joint Genome Institute (JGI-PGF)"/>
            <person name="Walter F."/>
            <person name="Albersmeier A."/>
            <person name="Kalinowski J."/>
            <person name="Ruckert C."/>
        </authorList>
    </citation>
    <scope>NUCLEOTIDE SEQUENCE</scope>
    <source>
        <strain evidence="2">VKM Ac-1958</strain>
    </source>
</reference>
<evidence type="ECO:0000313" key="2">
    <source>
        <dbReference type="EMBL" id="GLK00562.1"/>
    </source>
</evidence>
<feature type="transmembrane region" description="Helical" evidence="1">
    <location>
        <begin position="67"/>
        <end position="88"/>
    </location>
</feature>
<sequence>MTLAHEDAQSWAHARSRSDTPRLGMLEAVAFQAHPEVVATFGDDGTTIAALLSRPADTSVRRAGRGLLLLLGICGILSPVAGMVVLGAESYLVDRVTASVSVPIASGAFWVAAAVLVLALIAWWRSGAYWSGIVCGIGVVSALSAGFSAVSMPRVSERDGYLLDPIALLPVWLTLVLGVVLAGALLLRRSARHPEAEPAERPMRPTVSDRATAMAAVAALTAEERAAVREDRDAALRILAERTLIDDETLARALRADLGTLFTLDAPRGISA</sequence>
<dbReference type="Proteomes" id="UP001142325">
    <property type="component" value="Unassembled WGS sequence"/>
</dbReference>
<feature type="transmembrane region" description="Helical" evidence="1">
    <location>
        <begin position="128"/>
        <end position="147"/>
    </location>
</feature>
<evidence type="ECO:0000256" key="1">
    <source>
        <dbReference type="SAM" id="Phobius"/>
    </source>
</evidence>
<organism evidence="2 3">
    <name type="scientific">Microbacterium keratanolyticum</name>
    <dbReference type="NCBI Taxonomy" id="67574"/>
    <lineage>
        <taxon>Bacteria</taxon>
        <taxon>Bacillati</taxon>
        <taxon>Actinomycetota</taxon>
        <taxon>Actinomycetes</taxon>
        <taxon>Micrococcales</taxon>
        <taxon>Microbacteriaceae</taxon>
        <taxon>Microbacterium</taxon>
    </lineage>
</organism>
<comment type="caution">
    <text evidence="2">The sequence shown here is derived from an EMBL/GenBank/DDBJ whole genome shotgun (WGS) entry which is preliminary data.</text>
</comment>
<reference evidence="2" key="2">
    <citation type="submission" date="2023-01" db="EMBL/GenBank/DDBJ databases">
        <authorList>
            <person name="Sun Q."/>
            <person name="Evtushenko L."/>
        </authorList>
    </citation>
    <scope>NUCLEOTIDE SEQUENCE</scope>
    <source>
        <strain evidence="2">VKM Ac-1958</strain>
    </source>
</reference>